<dbReference type="Pfam" id="PF04198">
    <property type="entry name" value="Sugar-bind"/>
    <property type="match status" value="1"/>
</dbReference>
<feature type="domain" description="Sugar-binding" evidence="5">
    <location>
        <begin position="78"/>
        <end position="319"/>
    </location>
</feature>
<accession>A0A1M7ZI71</accession>
<evidence type="ECO:0000313" key="7">
    <source>
        <dbReference type="Proteomes" id="UP000186406"/>
    </source>
</evidence>
<dbReference type="Gene3D" id="3.40.50.1360">
    <property type="match status" value="1"/>
</dbReference>
<dbReference type="CDD" id="cd06171">
    <property type="entry name" value="Sigma70_r4"/>
    <property type="match status" value="1"/>
</dbReference>
<dbReference type="InterPro" id="IPR051054">
    <property type="entry name" value="SorC_transcr_regulators"/>
</dbReference>
<dbReference type="PANTHER" id="PTHR34294">
    <property type="entry name" value="TRANSCRIPTIONAL REGULATOR-RELATED"/>
    <property type="match status" value="1"/>
</dbReference>
<organism evidence="6 7">
    <name type="scientific">Pseudoxanthobacter soli DSM 19599</name>
    <dbReference type="NCBI Taxonomy" id="1123029"/>
    <lineage>
        <taxon>Bacteria</taxon>
        <taxon>Pseudomonadati</taxon>
        <taxon>Pseudomonadota</taxon>
        <taxon>Alphaproteobacteria</taxon>
        <taxon>Hyphomicrobiales</taxon>
        <taxon>Segnochrobactraceae</taxon>
        <taxon>Pseudoxanthobacter</taxon>
    </lineage>
</organism>
<dbReference type="InterPro" id="IPR007324">
    <property type="entry name" value="Sugar-bd_dom_put"/>
</dbReference>
<keyword evidence="4" id="KW-0804">Transcription</keyword>
<dbReference type="Proteomes" id="UP000186406">
    <property type="component" value="Unassembled WGS sequence"/>
</dbReference>
<dbReference type="EMBL" id="FRXO01000003">
    <property type="protein sequence ID" value="SHO64574.1"/>
    <property type="molecule type" value="Genomic_DNA"/>
</dbReference>
<dbReference type="InterPro" id="IPR037171">
    <property type="entry name" value="NagB/RpiA_transferase-like"/>
</dbReference>
<keyword evidence="2" id="KW-0805">Transcription regulation</keyword>
<dbReference type="SUPFAM" id="SSF46689">
    <property type="entry name" value="Homeodomain-like"/>
    <property type="match status" value="1"/>
</dbReference>
<reference evidence="6 7" key="1">
    <citation type="submission" date="2016-12" db="EMBL/GenBank/DDBJ databases">
        <authorList>
            <person name="Song W.-J."/>
            <person name="Kurnit D.M."/>
        </authorList>
    </citation>
    <scope>NUCLEOTIDE SEQUENCE [LARGE SCALE GENOMIC DNA]</scope>
    <source>
        <strain evidence="6 7">DSM 19599</strain>
    </source>
</reference>
<dbReference type="Gene3D" id="1.10.10.60">
    <property type="entry name" value="Homeodomain-like"/>
    <property type="match status" value="1"/>
</dbReference>
<evidence type="ECO:0000259" key="5">
    <source>
        <dbReference type="Pfam" id="PF04198"/>
    </source>
</evidence>
<evidence type="ECO:0000256" key="1">
    <source>
        <dbReference type="ARBA" id="ARBA00010466"/>
    </source>
</evidence>
<keyword evidence="7" id="KW-1185">Reference proteome</keyword>
<dbReference type="SUPFAM" id="SSF100950">
    <property type="entry name" value="NagB/RpiA/CoA transferase-like"/>
    <property type="match status" value="1"/>
</dbReference>
<gene>
    <name evidence="6" type="ORF">SAMN02745172_01757</name>
</gene>
<sequence length="322" mass="33361">MPSSSAGPDAGKAGVAEPAASRTLIHTVAKLHYEADLSQVEIARRLGVSAATISRLLKRAREDGIVRIEIRDVVAPDALGRMIAERLGLKRVAVVDAPDAGGLAALAAPVGGLLAEAGLGQGSVLAVGWGRTLWEVLQAGLPRLPGIVTVAAMGGMQQPARHFQINEFVRLAAQEMGGQPRFIHAPYLPAAESRAAFLDDPGIRDVVGLWDRLDAALVGIGLPHAVDLAQGGTAGTPEADELAHAAGDVLQNFYAADGTAIFWHGAPRLIAVSPDQFRRTPLVVGVAVSQQKVPAIIGAARGGYINALVTDARTAEAVLDAL</sequence>
<evidence type="ECO:0000256" key="4">
    <source>
        <dbReference type="ARBA" id="ARBA00023163"/>
    </source>
</evidence>
<dbReference type="GO" id="GO:0003677">
    <property type="term" value="F:DNA binding"/>
    <property type="evidence" value="ECO:0007669"/>
    <property type="project" value="UniProtKB-KW"/>
</dbReference>
<dbReference type="GO" id="GO:0030246">
    <property type="term" value="F:carbohydrate binding"/>
    <property type="evidence" value="ECO:0007669"/>
    <property type="project" value="InterPro"/>
</dbReference>
<protein>
    <submittedName>
        <fullName evidence="6">DNA-binding transcriptional regulator LsrR, DeoR family</fullName>
    </submittedName>
</protein>
<dbReference type="STRING" id="1123029.SAMN02745172_01757"/>
<comment type="similarity">
    <text evidence="1">Belongs to the SorC transcriptional regulatory family.</text>
</comment>
<dbReference type="AlphaFoldDB" id="A0A1M7ZI71"/>
<evidence type="ECO:0000256" key="2">
    <source>
        <dbReference type="ARBA" id="ARBA00023015"/>
    </source>
</evidence>
<dbReference type="PANTHER" id="PTHR34294:SF1">
    <property type="entry name" value="TRANSCRIPTIONAL REGULATOR LSRR"/>
    <property type="match status" value="1"/>
</dbReference>
<proteinExistence type="inferred from homology"/>
<dbReference type="Pfam" id="PF13412">
    <property type="entry name" value="HTH_24"/>
    <property type="match status" value="1"/>
</dbReference>
<evidence type="ECO:0000256" key="3">
    <source>
        <dbReference type="ARBA" id="ARBA00023125"/>
    </source>
</evidence>
<evidence type="ECO:0000313" key="6">
    <source>
        <dbReference type="EMBL" id="SHO64574.1"/>
    </source>
</evidence>
<name>A0A1M7ZI71_9HYPH</name>
<dbReference type="InterPro" id="IPR009057">
    <property type="entry name" value="Homeodomain-like_sf"/>
</dbReference>
<keyword evidence="3 6" id="KW-0238">DNA-binding</keyword>